<accession>A0A151K380</accession>
<dbReference type="EMBL" id="LKEX01019019">
    <property type="protein sequence ID" value="KYN50288.1"/>
    <property type="molecule type" value="Genomic_DNA"/>
</dbReference>
<proteinExistence type="predicted"/>
<organism evidence="1 2">
    <name type="scientific">Cyphomyrmex costatus</name>
    <dbReference type="NCBI Taxonomy" id="456900"/>
    <lineage>
        <taxon>Eukaryota</taxon>
        <taxon>Metazoa</taxon>
        <taxon>Ecdysozoa</taxon>
        <taxon>Arthropoda</taxon>
        <taxon>Hexapoda</taxon>
        <taxon>Insecta</taxon>
        <taxon>Pterygota</taxon>
        <taxon>Neoptera</taxon>
        <taxon>Endopterygota</taxon>
        <taxon>Hymenoptera</taxon>
        <taxon>Apocrita</taxon>
        <taxon>Aculeata</taxon>
        <taxon>Formicoidea</taxon>
        <taxon>Formicidae</taxon>
        <taxon>Myrmicinae</taxon>
        <taxon>Cyphomyrmex</taxon>
    </lineage>
</organism>
<keyword evidence="2" id="KW-1185">Reference proteome</keyword>
<evidence type="ECO:0000313" key="2">
    <source>
        <dbReference type="Proteomes" id="UP000078542"/>
    </source>
</evidence>
<reference evidence="1 2" key="1">
    <citation type="submission" date="2016-03" db="EMBL/GenBank/DDBJ databases">
        <title>Cyphomyrmex costatus WGS genome.</title>
        <authorList>
            <person name="Nygaard S."/>
            <person name="Hu H."/>
            <person name="Boomsma J."/>
            <person name="Zhang G."/>
        </authorList>
    </citation>
    <scope>NUCLEOTIDE SEQUENCE [LARGE SCALE GENOMIC DNA]</scope>
    <source>
        <strain evidence="1">MS0001</strain>
        <tissue evidence="1">Whole body</tissue>
    </source>
</reference>
<dbReference type="Proteomes" id="UP000078542">
    <property type="component" value="Unassembled WGS sequence"/>
</dbReference>
<evidence type="ECO:0000313" key="1">
    <source>
        <dbReference type="EMBL" id="KYN50288.1"/>
    </source>
</evidence>
<sequence length="217" mass="25688">MSDQSWTVVRFIDEDTVEAVPTSWIEQNRCYWPPLKNEKIMTIIRKNERPNTCWPSYEISIFRNSTFADYKTAREKCKKSEFTSDLNSDADVRRKRFTGPLSSSEDEDNNRIRLPTPPLLEDSTIYFKEIIRQQHLFKAQIWQQSDIIRDVKNALENLQLNTNNNNVVSNTKQQSLFYSCNIPIRNEKQLEEQVEDFLKIDENFDTSVLYIAIIFML</sequence>
<gene>
    <name evidence="1" type="ORF">ALC62_09902</name>
</gene>
<comment type="caution">
    <text evidence="1">The sequence shown here is derived from an EMBL/GenBank/DDBJ whole genome shotgun (WGS) entry which is preliminary data.</text>
</comment>
<name>A0A151K380_9HYME</name>
<protein>
    <submittedName>
        <fullName evidence="1">Uncharacterized protein</fullName>
    </submittedName>
</protein>
<dbReference type="AlphaFoldDB" id="A0A151K380"/>